<dbReference type="EMBL" id="JAUSYY010000001">
    <property type="protein sequence ID" value="MDQ0894416.1"/>
    <property type="molecule type" value="Genomic_DNA"/>
</dbReference>
<feature type="region of interest" description="Disordered" evidence="1">
    <location>
        <begin position="108"/>
        <end position="158"/>
    </location>
</feature>
<gene>
    <name evidence="3" type="ORF">QFZ26_001971</name>
</gene>
<evidence type="ECO:0000256" key="1">
    <source>
        <dbReference type="SAM" id="MobiDB-lite"/>
    </source>
</evidence>
<keyword evidence="3" id="KW-0645">Protease</keyword>
<evidence type="ECO:0000313" key="4">
    <source>
        <dbReference type="Proteomes" id="UP001239083"/>
    </source>
</evidence>
<keyword evidence="2" id="KW-0472">Membrane</keyword>
<comment type="caution">
    <text evidence="3">The sequence shown here is derived from an EMBL/GenBank/DDBJ whole genome shotgun (WGS) entry which is preliminary data.</text>
</comment>
<feature type="compositionally biased region" description="Polar residues" evidence="1">
    <location>
        <begin position="149"/>
        <end position="158"/>
    </location>
</feature>
<evidence type="ECO:0000313" key="3">
    <source>
        <dbReference type="EMBL" id="MDQ0894416.1"/>
    </source>
</evidence>
<dbReference type="GO" id="GO:0008233">
    <property type="term" value="F:peptidase activity"/>
    <property type="evidence" value="ECO:0007669"/>
    <property type="project" value="UniProtKB-KW"/>
</dbReference>
<protein>
    <submittedName>
        <fullName evidence="3">Zn-dependent protease with chaperone function</fullName>
    </submittedName>
</protein>
<reference evidence="3 4" key="1">
    <citation type="submission" date="2023-07" db="EMBL/GenBank/DDBJ databases">
        <title>Comparative genomics of wheat-associated soil bacteria to identify genetic determinants of phenazine resistance.</title>
        <authorList>
            <person name="Mouncey N."/>
        </authorList>
    </citation>
    <scope>NUCLEOTIDE SEQUENCE [LARGE SCALE GENOMIC DNA]</scope>
    <source>
        <strain evidence="3 4">V3I3</strain>
    </source>
</reference>
<proteinExistence type="predicted"/>
<organism evidence="3 4">
    <name type="scientific">Agromyces ramosus</name>
    <dbReference type="NCBI Taxonomy" id="33879"/>
    <lineage>
        <taxon>Bacteria</taxon>
        <taxon>Bacillati</taxon>
        <taxon>Actinomycetota</taxon>
        <taxon>Actinomycetes</taxon>
        <taxon>Micrococcales</taxon>
        <taxon>Microbacteriaceae</taxon>
        <taxon>Agromyces</taxon>
    </lineage>
</organism>
<dbReference type="RefSeq" id="WP_307041646.1">
    <property type="nucleotide sequence ID" value="NZ_JAUSYY010000001.1"/>
</dbReference>
<keyword evidence="2" id="KW-1133">Transmembrane helix</keyword>
<evidence type="ECO:0000256" key="2">
    <source>
        <dbReference type="SAM" id="Phobius"/>
    </source>
</evidence>
<keyword evidence="2" id="KW-0812">Transmembrane</keyword>
<sequence length="170" mass="16451">MSKLGDALQNGKIVGWTVIGAIVVTGGGLGAVALTSANASPAAVVVVETAEPIDYTTLPASYGVAAEQEADAAAAVAAEQARIAEAAAAEAARIAAEQAAAAEAQRVADEQAAAQVADEADPEDPGTPDPGPSGLPSGAVPPNVAGTDQPDSTACASSTLTWDGTQSVCA</sequence>
<dbReference type="GO" id="GO:0006508">
    <property type="term" value="P:proteolysis"/>
    <property type="evidence" value="ECO:0007669"/>
    <property type="project" value="UniProtKB-KW"/>
</dbReference>
<accession>A0ABU0RB35</accession>
<feature type="transmembrane region" description="Helical" evidence="2">
    <location>
        <begin position="13"/>
        <end position="34"/>
    </location>
</feature>
<dbReference type="Proteomes" id="UP001239083">
    <property type="component" value="Unassembled WGS sequence"/>
</dbReference>
<keyword evidence="4" id="KW-1185">Reference proteome</keyword>
<keyword evidence="3" id="KW-0378">Hydrolase</keyword>
<name>A0ABU0RB35_9MICO</name>
<feature type="compositionally biased region" description="Low complexity" evidence="1">
    <location>
        <begin position="108"/>
        <end position="117"/>
    </location>
</feature>